<sequence>MQFVLKLLGFHLRQSVEKNDRSKHAQSRTDYRAGIRVLCYAFHAFHIAVIVSASLLLEESKRAKGYYHHHSYGSPLCNRLLCWSLGYQRKQRVFHLFGVSQRML</sequence>
<evidence type="ECO:0000313" key="2">
    <source>
        <dbReference type="Proteomes" id="UP001374535"/>
    </source>
</evidence>
<keyword evidence="2" id="KW-1185">Reference proteome</keyword>
<organism evidence="1 2">
    <name type="scientific">Vigna mungo</name>
    <name type="common">Black gram</name>
    <name type="synonym">Phaseolus mungo</name>
    <dbReference type="NCBI Taxonomy" id="3915"/>
    <lineage>
        <taxon>Eukaryota</taxon>
        <taxon>Viridiplantae</taxon>
        <taxon>Streptophyta</taxon>
        <taxon>Embryophyta</taxon>
        <taxon>Tracheophyta</taxon>
        <taxon>Spermatophyta</taxon>
        <taxon>Magnoliopsida</taxon>
        <taxon>eudicotyledons</taxon>
        <taxon>Gunneridae</taxon>
        <taxon>Pentapetalae</taxon>
        <taxon>rosids</taxon>
        <taxon>fabids</taxon>
        <taxon>Fabales</taxon>
        <taxon>Fabaceae</taxon>
        <taxon>Papilionoideae</taxon>
        <taxon>50 kb inversion clade</taxon>
        <taxon>NPAAA clade</taxon>
        <taxon>indigoferoid/millettioid clade</taxon>
        <taxon>Phaseoleae</taxon>
        <taxon>Vigna</taxon>
    </lineage>
</organism>
<dbReference type="EMBL" id="CP144691">
    <property type="protein sequence ID" value="WVY95123.1"/>
    <property type="molecule type" value="Genomic_DNA"/>
</dbReference>
<dbReference type="Proteomes" id="UP001374535">
    <property type="component" value="Chromosome 10"/>
</dbReference>
<evidence type="ECO:0000313" key="1">
    <source>
        <dbReference type="EMBL" id="WVY95123.1"/>
    </source>
</evidence>
<name>A0AAQ3MQE2_VIGMU</name>
<dbReference type="AlphaFoldDB" id="A0AAQ3MQE2"/>
<accession>A0AAQ3MQE2</accession>
<protein>
    <submittedName>
        <fullName evidence="1">Uncharacterized protein</fullName>
    </submittedName>
</protein>
<reference evidence="1 2" key="1">
    <citation type="journal article" date="2023" name="Life. Sci Alliance">
        <title>Evolutionary insights into 3D genome organization and epigenetic landscape of Vigna mungo.</title>
        <authorList>
            <person name="Junaid A."/>
            <person name="Singh B."/>
            <person name="Bhatia S."/>
        </authorList>
    </citation>
    <scope>NUCLEOTIDE SEQUENCE [LARGE SCALE GENOMIC DNA]</scope>
    <source>
        <strain evidence="1">Urdbean</strain>
    </source>
</reference>
<proteinExistence type="predicted"/>
<gene>
    <name evidence="1" type="ORF">V8G54_034211</name>
</gene>